<comment type="caution">
    <text evidence="2">The sequence shown here is derived from an EMBL/GenBank/DDBJ whole genome shotgun (WGS) entry which is preliminary data.</text>
</comment>
<dbReference type="Pfam" id="PF25948">
    <property type="entry name" value="DUF7986"/>
    <property type="match status" value="1"/>
</dbReference>
<evidence type="ECO:0000313" key="2">
    <source>
        <dbReference type="EMBL" id="NFV82132.1"/>
    </source>
</evidence>
<reference evidence="2 3" key="1">
    <citation type="submission" date="2020-02" db="EMBL/GenBank/DDBJ databases">
        <authorList>
            <person name="Dziuba M."/>
            <person name="Kuznetsov B."/>
            <person name="Mardanov A."/>
            <person name="Ravin N."/>
            <person name="Grouzdev D."/>
        </authorList>
    </citation>
    <scope>NUCLEOTIDE SEQUENCE [LARGE SCALE GENOMIC DNA]</scope>
    <source>
        <strain evidence="2 3">SpK</strain>
    </source>
</reference>
<name>A0A7C9UZK6_9PROT</name>
<evidence type="ECO:0000313" key="3">
    <source>
        <dbReference type="Proteomes" id="UP000480684"/>
    </source>
</evidence>
<dbReference type="InterPro" id="IPR058292">
    <property type="entry name" value="DUF7986"/>
</dbReference>
<dbReference type="EMBL" id="JAAIYP010000045">
    <property type="protein sequence ID" value="NFV82132.1"/>
    <property type="molecule type" value="Genomic_DNA"/>
</dbReference>
<dbReference type="InterPro" id="IPR045651">
    <property type="entry name" value="DUF6398"/>
</dbReference>
<gene>
    <name evidence="2" type="ORF">G4223_18640</name>
</gene>
<keyword evidence="3" id="KW-1185">Reference proteome</keyword>
<dbReference type="Proteomes" id="UP000480684">
    <property type="component" value="Unassembled WGS sequence"/>
</dbReference>
<evidence type="ECO:0000259" key="1">
    <source>
        <dbReference type="Pfam" id="PF19935"/>
    </source>
</evidence>
<proteinExistence type="predicted"/>
<dbReference type="Pfam" id="PF19935">
    <property type="entry name" value="DUF6398"/>
    <property type="match status" value="1"/>
</dbReference>
<organism evidence="2 3">
    <name type="scientific">Magnetospirillum aberrantis SpK</name>
    <dbReference type="NCBI Taxonomy" id="908842"/>
    <lineage>
        <taxon>Bacteria</taxon>
        <taxon>Pseudomonadati</taxon>
        <taxon>Pseudomonadota</taxon>
        <taxon>Alphaproteobacteria</taxon>
        <taxon>Rhodospirillales</taxon>
        <taxon>Rhodospirillaceae</taxon>
        <taxon>Magnetospirillum</taxon>
    </lineage>
</organism>
<sequence length="409" mass="43925">MFGEFDDPFGHDRSLSSATVASILTAINDRARMMTRHRVPKAMEPIFLAVTTITDEFCLAHLDGQYAALARKATATLARKASSPLAKGNVKSWAGGILYALAKVNHLGGGEGQPFSSLGEMCDLLGIGRSTGTAKGGEVIAALKIRPFDTTWLHPDVLANDPRAWFLDVGGMVVDARQLPPDMQQQAFRLGLIPFVPSAPSSRKVAGERDAVLAEYQRWRRLNTDIQSDLASQIMIDGTAIKQAVKLGIARTPAAALGLPLDKLAPAFDLAIYGGKLPEQQLAVKPAPKGQRATLLKAMAAATFSLFEVIDLHPTAGLRLRDLSDDHEVWLMDRGMEVSAPKGITLAARVIKPADFAMTTGVSVNMTDAVWNAVENSIGGTRADIVRHDDRDQLAEAVYRAGVKAKAVL</sequence>
<dbReference type="RefSeq" id="WP_163682838.1">
    <property type="nucleotide sequence ID" value="NZ_JAAIYP010000045.1"/>
</dbReference>
<accession>A0A7C9UZK6</accession>
<feature type="domain" description="DUF6398" evidence="1">
    <location>
        <begin position="50"/>
        <end position="153"/>
    </location>
</feature>
<protein>
    <recommendedName>
        <fullName evidence="1">DUF6398 domain-containing protein</fullName>
    </recommendedName>
</protein>
<dbReference type="AlphaFoldDB" id="A0A7C9UZK6"/>